<dbReference type="Proteomes" id="UP000076038">
    <property type="component" value="Chromosome"/>
</dbReference>
<dbReference type="InterPro" id="IPR050583">
    <property type="entry name" value="Mycobacterial_A85_antigen"/>
</dbReference>
<dbReference type="GO" id="GO:0050348">
    <property type="term" value="F:trehalose O-mycolyltransferase activity"/>
    <property type="evidence" value="ECO:0007669"/>
    <property type="project" value="UniProtKB-EC"/>
</dbReference>
<dbReference type="EC" id="2.3.1.122" evidence="1"/>
<protein>
    <submittedName>
        <fullName evidence="1">Diacylglycerol acyltransferase/mycolyltransferase Ag85B</fullName>
        <ecNumber evidence="1">2.3.1.122</ecNumber>
    </submittedName>
</protein>
<dbReference type="OrthoDB" id="4366784at2"/>
<dbReference type="Pfam" id="PF00756">
    <property type="entry name" value="Esterase"/>
    <property type="match status" value="1"/>
</dbReference>
<reference evidence="1 2" key="1">
    <citation type="journal article" date="2016" name="Genome Announc.">
        <title>Complete Genome and Plasmid Sequences for Rhodococcus fascians D188 and Draft Sequences for Rhodococcus Isolates PBTS 1 and PBTS 2.</title>
        <authorList>
            <person name="Stamler R.A."/>
            <person name="Vereecke D."/>
            <person name="Zhang Y."/>
            <person name="Schilkey F."/>
            <person name="Devitt N."/>
            <person name="Randall J.J."/>
        </authorList>
    </citation>
    <scope>NUCLEOTIDE SEQUENCE [LARGE SCALE GENOMIC DNA]</scope>
    <source>
        <strain evidence="1 2">PBTS2</strain>
    </source>
</reference>
<dbReference type="PANTHER" id="PTHR48098:SF1">
    <property type="entry name" value="DIACYLGLYCEROL ACYLTRANSFERASE_MYCOLYLTRANSFERASE AG85A"/>
    <property type="match status" value="1"/>
</dbReference>
<keyword evidence="1" id="KW-0012">Acyltransferase</keyword>
<dbReference type="RefSeq" id="WP_027494811.1">
    <property type="nucleotide sequence ID" value="NZ_CP015220.1"/>
</dbReference>
<name>A0A143QHL5_RHOFA</name>
<dbReference type="GeneID" id="93551373"/>
<sequence length="337" mass="36382">MRFAGLSSNPKASSRWRQRLLGVGAAALVLPIAAGVVGGAVAVAAPTAVVHQTPAGGREDLIVPSEMGPIKVQVQWAARGGNAALYLLDGLRARDDRNAWTFETNAQDQFANDDVTLVMPVGGQSSFYSDWYTSSNFNGQEVTYKWETFLTQELPAFLENYGVSRNNNGVLGLSMGGSAALTLAAYHRDQFKFAGSLSGYLNISAPGMREAIRIAMLDAGRFNVDSMWGPPWNPAWLRNDPFVFAPRLQGLSLYISAASGLPGQFDRPAAPIDFYNTANGMALEALSLANTRAFQIRMGTLGIPATYSFPANGIHAWPYWGAELWKARTQILDALNA</sequence>
<dbReference type="InterPro" id="IPR029058">
    <property type="entry name" value="AB_hydrolase_fold"/>
</dbReference>
<dbReference type="InterPro" id="IPR000801">
    <property type="entry name" value="Esterase-like"/>
</dbReference>
<dbReference type="PATRIC" id="fig|1653479.3.peg.1351"/>
<dbReference type="KEGG" id="rhs:A3Q41_01337"/>
<dbReference type="EMBL" id="CP015220">
    <property type="protein sequence ID" value="AMY22645.1"/>
    <property type="molecule type" value="Genomic_DNA"/>
</dbReference>
<keyword evidence="2" id="KW-1185">Reference proteome</keyword>
<accession>A0A143QHL5</accession>
<dbReference type="AlphaFoldDB" id="A0A143QHL5"/>
<reference evidence="2" key="2">
    <citation type="submission" date="2016-04" db="EMBL/GenBank/DDBJ databases">
        <title>Complete Genome and Plasmid Sequences for Rhodococcus fascians D188 and Draft Sequences for Rhodococcus spp. Isolates PBTS 1 and PBTS 2.</title>
        <authorList>
            <person name="Stamer R."/>
            <person name="Vereecke D."/>
            <person name="Zhang Y."/>
            <person name="Schilkey F."/>
            <person name="Devitt N."/>
            <person name="Randall J."/>
        </authorList>
    </citation>
    <scope>NUCLEOTIDE SEQUENCE [LARGE SCALE GENOMIC DNA]</scope>
    <source>
        <strain evidence="2">PBTS2</strain>
    </source>
</reference>
<proteinExistence type="predicted"/>
<dbReference type="PANTHER" id="PTHR48098">
    <property type="entry name" value="ENTEROCHELIN ESTERASE-RELATED"/>
    <property type="match status" value="1"/>
</dbReference>
<gene>
    <name evidence="1" type="primary">fbpB_3</name>
    <name evidence="1" type="ORF">A3Q41_01337</name>
</gene>
<keyword evidence="1" id="KW-0808">Transferase</keyword>
<evidence type="ECO:0000313" key="2">
    <source>
        <dbReference type="Proteomes" id="UP000076038"/>
    </source>
</evidence>
<dbReference type="SUPFAM" id="SSF53474">
    <property type="entry name" value="alpha/beta-Hydrolases"/>
    <property type="match status" value="1"/>
</dbReference>
<organism evidence="1 2">
    <name type="scientific">Rhodococcoides fascians</name>
    <name type="common">Rhodococcus fascians</name>
    <dbReference type="NCBI Taxonomy" id="1828"/>
    <lineage>
        <taxon>Bacteria</taxon>
        <taxon>Bacillati</taxon>
        <taxon>Actinomycetota</taxon>
        <taxon>Actinomycetes</taxon>
        <taxon>Mycobacteriales</taxon>
        <taxon>Nocardiaceae</taxon>
        <taxon>Rhodococcoides</taxon>
    </lineage>
</organism>
<evidence type="ECO:0000313" key="1">
    <source>
        <dbReference type="EMBL" id="AMY22645.1"/>
    </source>
</evidence>
<dbReference type="Gene3D" id="3.40.50.1820">
    <property type="entry name" value="alpha/beta hydrolase"/>
    <property type="match status" value="1"/>
</dbReference>